<dbReference type="KEGG" id="abe:ARB_00364"/>
<dbReference type="GeneID" id="9519663"/>
<comment type="caution">
    <text evidence="1">The sequence shown here is derived from an EMBL/GenBank/DDBJ whole genome shotgun (WGS) entry which is preliminary data.</text>
</comment>
<dbReference type="HOGENOM" id="CLU_2372351_0_0_1"/>
<name>D4AW00_ARTBC</name>
<sequence length="95" mass="10213">MVGLLQNMIFPEVKGDPLIDDIIHKCWHNKYHKVADLAERTEALLVKESSAAKDTGAGCKELASHPQAGGSQAYPSHPINVRLGATLKIALGGLR</sequence>
<gene>
    <name evidence="1" type="ORF">ARB_00364</name>
</gene>
<protein>
    <submittedName>
        <fullName evidence="1">Uncharacterized protein</fullName>
    </submittedName>
</protein>
<dbReference type="EMBL" id="ABSU01000013">
    <property type="protein sequence ID" value="EFE32906.1"/>
    <property type="molecule type" value="Genomic_DNA"/>
</dbReference>
<accession>D4AW00</accession>
<proteinExistence type="predicted"/>
<evidence type="ECO:0000313" key="2">
    <source>
        <dbReference type="Proteomes" id="UP000008866"/>
    </source>
</evidence>
<keyword evidence="2" id="KW-1185">Reference proteome</keyword>
<evidence type="ECO:0000313" key="1">
    <source>
        <dbReference type="EMBL" id="EFE32906.1"/>
    </source>
</evidence>
<dbReference type="Proteomes" id="UP000008866">
    <property type="component" value="Unassembled WGS sequence"/>
</dbReference>
<dbReference type="RefSeq" id="XP_003013546.1">
    <property type="nucleotide sequence ID" value="XM_003013500.1"/>
</dbReference>
<reference evidence="2" key="1">
    <citation type="journal article" date="2011" name="Genome Biol.">
        <title>Comparative and functional genomics provide insights into the pathogenicity of dermatophytic fungi.</title>
        <authorList>
            <person name="Burmester A."/>
            <person name="Shelest E."/>
            <person name="Gloeckner G."/>
            <person name="Heddergott C."/>
            <person name="Schindler S."/>
            <person name="Staib P."/>
            <person name="Heidel A."/>
            <person name="Felder M."/>
            <person name="Petzold A."/>
            <person name="Szafranski K."/>
            <person name="Feuermann M."/>
            <person name="Pedruzzi I."/>
            <person name="Priebe S."/>
            <person name="Groth M."/>
            <person name="Winkler R."/>
            <person name="Li W."/>
            <person name="Kniemeyer O."/>
            <person name="Schroeckh V."/>
            <person name="Hertweck C."/>
            <person name="Hube B."/>
            <person name="White T.C."/>
            <person name="Platzer M."/>
            <person name="Guthke R."/>
            <person name="Heitman J."/>
            <person name="Woestemeyer J."/>
            <person name="Zipfel P.F."/>
            <person name="Monod M."/>
            <person name="Brakhage A.A."/>
        </authorList>
    </citation>
    <scope>NUCLEOTIDE SEQUENCE [LARGE SCALE GENOMIC DNA]</scope>
    <source>
        <strain evidence="2">ATCC MYA-4681 / CBS 112371</strain>
    </source>
</reference>
<organism evidence="1 2">
    <name type="scientific">Arthroderma benhamiae (strain ATCC MYA-4681 / CBS 112371)</name>
    <name type="common">Trichophyton mentagrophytes</name>
    <dbReference type="NCBI Taxonomy" id="663331"/>
    <lineage>
        <taxon>Eukaryota</taxon>
        <taxon>Fungi</taxon>
        <taxon>Dikarya</taxon>
        <taxon>Ascomycota</taxon>
        <taxon>Pezizomycotina</taxon>
        <taxon>Eurotiomycetes</taxon>
        <taxon>Eurotiomycetidae</taxon>
        <taxon>Onygenales</taxon>
        <taxon>Arthrodermataceae</taxon>
        <taxon>Trichophyton</taxon>
    </lineage>
</organism>
<dbReference type="AlphaFoldDB" id="D4AW00"/>
<dbReference type="STRING" id="663331.D4AW00"/>